<dbReference type="Proteomes" id="UP000308092">
    <property type="component" value="Unassembled WGS sequence"/>
</dbReference>
<dbReference type="VEuPathDB" id="FungiDB:EYZ11_008846"/>
<feature type="region of interest" description="Disordered" evidence="1">
    <location>
        <begin position="1"/>
        <end position="28"/>
    </location>
</feature>
<evidence type="ECO:0000256" key="1">
    <source>
        <dbReference type="SAM" id="MobiDB-lite"/>
    </source>
</evidence>
<protein>
    <submittedName>
        <fullName evidence="2">Uncharacterized protein</fullName>
    </submittedName>
</protein>
<accession>A0A4S3JEZ0</accession>
<evidence type="ECO:0000313" key="3">
    <source>
        <dbReference type="Proteomes" id="UP000308092"/>
    </source>
</evidence>
<dbReference type="EMBL" id="SOSA01000392">
    <property type="protein sequence ID" value="THC91701.1"/>
    <property type="molecule type" value="Genomic_DNA"/>
</dbReference>
<keyword evidence="3" id="KW-1185">Reference proteome</keyword>
<reference evidence="2 3" key="1">
    <citation type="submission" date="2019-03" db="EMBL/GenBank/DDBJ databases">
        <title>The genome sequence of a newly discovered highly antifungal drug resistant Aspergillus species, Aspergillus tanneri NIH 1004.</title>
        <authorList>
            <person name="Mounaud S."/>
            <person name="Singh I."/>
            <person name="Joardar V."/>
            <person name="Pakala S."/>
            <person name="Pakala S."/>
            <person name="Venepally P."/>
            <person name="Hoover J."/>
            <person name="Nierman W."/>
            <person name="Chung J."/>
            <person name="Losada L."/>
        </authorList>
    </citation>
    <scope>NUCLEOTIDE SEQUENCE [LARGE SCALE GENOMIC DNA]</scope>
    <source>
        <strain evidence="2 3">NIH1004</strain>
    </source>
</reference>
<gene>
    <name evidence="2" type="ORF">EYZ11_008846</name>
</gene>
<organism evidence="2 3">
    <name type="scientific">Aspergillus tanneri</name>
    <dbReference type="NCBI Taxonomy" id="1220188"/>
    <lineage>
        <taxon>Eukaryota</taxon>
        <taxon>Fungi</taxon>
        <taxon>Dikarya</taxon>
        <taxon>Ascomycota</taxon>
        <taxon>Pezizomycotina</taxon>
        <taxon>Eurotiomycetes</taxon>
        <taxon>Eurotiomycetidae</taxon>
        <taxon>Eurotiales</taxon>
        <taxon>Aspergillaceae</taxon>
        <taxon>Aspergillus</taxon>
        <taxon>Aspergillus subgen. Circumdati</taxon>
    </lineage>
</organism>
<sequence>MARYKDDNGTGVTGLVNNFDQERDALEA</sequence>
<comment type="caution">
    <text evidence="2">The sequence shown here is derived from an EMBL/GenBank/DDBJ whole genome shotgun (WGS) entry which is preliminary data.</text>
</comment>
<name>A0A4S3JEZ0_9EURO</name>
<evidence type="ECO:0000313" key="2">
    <source>
        <dbReference type="EMBL" id="THC91701.1"/>
    </source>
</evidence>
<proteinExistence type="predicted"/>
<dbReference type="AlphaFoldDB" id="A0A4S3JEZ0"/>